<proteinExistence type="predicted"/>
<evidence type="ECO:0000313" key="2">
    <source>
        <dbReference type="Proteomes" id="UP000693970"/>
    </source>
</evidence>
<comment type="caution">
    <text evidence="1">The sequence shown here is derived from an EMBL/GenBank/DDBJ whole genome shotgun (WGS) entry which is preliminary data.</text>
</comment>
<dbReference type="EMBL" id="JAGRRH010000007">
    <property type="protein sequence ID" value="KAG7367019.1"/>
    <property type="molecule type" value="Genomic_DNA"/>
</dbReference>
<name>A0A9K3Q3I0_9STRA</name>
<keyword evidence="2" id="KW-1185">Reference proteome</keyword>
<reference evidence="1" key="2">
    <citation type="submission" date="2021-04" db="EMBL/GenBank/DDBJ databases">
        <authorList>
            <person name="Podell S."/>
        </authorList>
    </citation>
    <scope>NUCLEOTIDE SEQUENCE</scope>
    <source>
        <strain evidence="1">Hildebrandi</strain>
    </source>
</reference>
<sequence>MECSSHEIAEWSISANSAGSLGLHHQLDDESHHQHRFEVRYELDDDSSFPTAPPLDLNKIYASARVQRGPKARSMCSFTTEWSTSTARTSNTTSRRQAKKQQKRRFLLFTKILMRILEKRDPVVYHDAQVVIHDCEQKKKKGEAESVVESLRTPLKDVVGPKYWKEARSYAKRVLDTKKEAPQGATDDELLAFNMTDMTFRSGFSNPVPVQNKNSHKAKEDKVRKKRLWMIICVFMKYLMKRDEELYHYAKNLVSECVRRHRQGDQGYRSLTGSIQTCLKKEIGADYWKRSEDFVAHLIRSNNTSSAGSCYESPFHVDGHDGSFRKRMNDSNISLEGNQKRQRYFEF</sequence>
<evidence type="ECO:0000313" key="1">
    <source>
        <dbReference type="EMBL" id="KAG7367019.1"/>
    </source>
</evidence>
<dbReference type="Proteomes" id="UP000693970">
    <property type="component" value="Unassembled WGS sequence"/>
</dbReference>
<gene>
    <name evidence="1" type="ORF">IV203_029689</name>
</gene>
<reference evidence="1" key="1">
    <citation type="journal article" date="2021" name="Sci. Rep.">
        <title>Diploid genomic architecture of Nitzschia inconspicua, an elite biomass production diatom.</title>
        <authorList>
            <person name="Oliver A."/>
            <person name="Podell S."/>
            <person name="Pinowska A."/>
            <person name="Traller J.C."/>
            <person name="Smith S.R."/>
            <person name="McClure R."/>
            <person name="Beliaev A."/>
            <person name="Bohutskyi P."/>
            <person name="Hill E.A."/>
            <person name="Rabines A."/>
            <person name="Zheng H."/>
            <person name="Allen L.Z."/>
            <person name="Kuo A."/>
            <person name="Grigoriev I.V."/>
            <person name="Allen A.E."/>
            <person name="Hazlebeck D."/>
            <person name="Allen E.E."/>
        </authorList>
    </citation>
    <scope>NUCLEOTIDE SEQUENCE</scope>
    <source>
        <strain evidence="1">Hildebrandi</strain>
    </source>
</reference>
<dbReference type="AlphaFoldDB" id="A0A9K3Q3I0"/>
<dbReference type="OrthoDB" id="48934at2759"/>
<protein>
    <submittedName>
        <fullName evidence="1">Uncharacterized protein</fullName>
    </submittedName>
</protein>
<accession>A0A9K3Q3I0</accession>
<organism evidence="1 2">
    <name type="scientific">Nitzschia inconspicua</name>
    <dbReference type="NCBI Taxonomy" id="303405"/>
    <lineage>
        <taxon>Eukaryota</taxon>
        <taxon>Sar</taxon>
        <taxon>Stramenopiles</taxon>
        <taxon>Ochrophyta</taxon>
        <taxon>Bacillariophyta</taxon>
        <taxon>Bacillariophyceae</taxon>
        <taxon>Bacillariophycidae</taxon>
        <taxon>Bacillariales</taxon>
        <taxon>Bacillariaceae</taxon>
        <taxon>Nitzschia</taxon>
    </lineage>
</organism>